<organism evidence="1">
    <name type="scientific">Singulisphaera sp. Ch08</name>
    <dbReference type="NCBI Taxonomy" id="3120278"/>
    <lineage>
        <taxon>Bacteria</taxon>
        <taxon>Pseudomonadati</taxon>
        <taxon>Planctomycetota</taxon>
        <taxon>Planctomycetia</taxon>
        <taxon>Isosphaerales</taxon>
        <taxon>Isosphaeraceae</taxon>
        <taxon>Singulisphaera</taxon>
    </lineage>
</organism>
<evidence type="ECO:0000313" key="1">
    <source>
        <dbReference type="EMBL" id="XBH05511.1"/>
    </source>
</evidence>
<dbReference type="InterPro" id="IPR021302">
    <property type="entry name" value="DUF2780_VcgC/VcgE"/>
</dbReference>
<dbReference type="AlphaFoldDB" id="A0AAU7CJV5"/>
<name>A0AAU7CJV5_9BACT</name>
<dbReference type="Pfam" id="PF11075">
    <property type="entry name" value="DUF2780"/>
    <property type="match status" value="1"/>
</dbReference>
<sequence>MADIITALSSQTGIDGEMVKKGLGALLAFLQKNLPPDLFGKLQSALPGASEMLSAHPADEGGTSSGLMGMVSGLAGKLFGGHVGDGAHLLSDLSRVGLSADQIEKFLPQAFEQLKAFLPPELLEKVKAVLPTLTTPAGASGG</sequence>
<dbReference type="EMBL" id="CP155447">
    <property type="protein sequence ID" value="XBH05511.1"/>
    <property type="molecule type" value="Genomic_DNA"/>
</dbReference>
<reference evidence="1" key="1">
    <citation type="submission" date="2024-05" db="EMBL/GenBank/DDBJ databases">
        <title>Planctomycetes of the genus Singulisphaera possess chitinolytic capabilities.</title>
        <authorList>
            <person name="Ivanova A."/>
        </authorList>
    </citation>
    <scope>NUCLEOTIDE SEQUENCE</scope>
    <source>
        <strain evidence="1">Ch08T</strain>
    </source>
</reference>
<accession>A0AAU7CJV5</accession>
<gene>
    <name evidence="1" type="ORF">V5E97_05695</name>
</gene>
<protein>
    <submittedName>
        <fullName evidence="1">DUF2780 domain-containing protein</fullName>
    </submittedName>
</protein>
<dbReference type="RefSeq" id="WP_406698335.1">
    <property type="nucleotide sequence ID" value="NZ_CP155447.1"/>
</dbReference>
<proteinExistence type="predicted"/>